<sequence>AEAKAASPSITASFQHTGEREAVRSGVPCKGEASLFSAEVGLPCAELAQEYANVRMRESVFAVDWIT</sequence>
<protein>
    <submittedName>
        <fullName evidence="3">DUF1338 domain-containing protein</fullName>
    </submittedName>
</protein>
<accession>A0A0R3X3I4</accession>
<dbReference type="AlphaFoldDB" id="A0A0R3X3I4"/>
<dbReference type="WBParaSite" id="TTAC_0000791301-mRNA-1">
    <property type="protein sequence ID" value="TTAC_0000791301-mRNA-1"/>
    <property type="gene ID" value="TTAC_0000791301"/>
</dbReference>
<reference evidence="1 2" key="2">
    <citation type="submission" date="2018-11" db="EMBL/GenBank/DDBJ databases">
        <authorList>
            <consortium name="Pathogen Informatics"/>
        </authorList>
    </citation>
    <scope>NUCLEOTIDE SEQUENCE [LARGE SCALE GENOMIC DNA]</scope>
</reference>
<dbReference type="EMBL" id="UYWX01020419">
    <property type="protein sequence ID" value="VDM32370.1"/>
    <property type="molecule type" value="Genomic_DNA"/>
</dbReference>
<evidence type="ECO:0000313" key="3">
    <source>
        <dbReference type="WBParaSite" id="TTAC_0000791301-mRNA-1"/>
    </source>
</evidence>
<proteinExistence type="predicted"/>
<organism evidence="3">
    <name type="scientific">Hydatigena taeniaeformis</name>
    <name type="common">Feline tapeworm</name>
    <name type="synonym">Taenia taeniaeformis</name>
    <dbReference type="NCBI Taxonomy" id="6205"/>
    <lineage>
        <taxon>Eukaryota</taxon>
        <taxon>Metazoa</taxon>
        <taxon>Spiralia</taxon>
        <taxon>Lophotrochozoa</taxon>
        <taxon>Platyhelminthes</taxon>
        <taxon>Cestoda</taxon>
        <taxon>Eucestoda</taxon>
        <taxon>Cyclophyllidea</taxon>
        <taxon>Taeniidae</taxon>
        <taxon>Hydatigera</taxon>
    </lineage>
</organism>
<dbReference type="Proteomes" id="UP000274429">
    <property type="component" value="Unassembled WGS sequence"/>
</dbReference>
<evidence type="ECO:0000313" key="1">
    <source>
        <dbReference type="EMBL" id="VDM32370.1"/>
    </source>
</evidence>
<reference evidence="3" key="1">
    <citation type="submission" date="2017-02" db="UniProtKB">
        <authorList>
            <consortium name="WormBaseParasite"/>
        </authorList>
    </citation>
    <scope>IDENTIFICATION</scope>
</reference>
<gene>
    <name evidence="1" type="ORF">TTAC_LOCUS7898</name>
</gene>
<evidence type="ECO:0000313" key="2">
    <source>
        <dbReference type="Proteomes" id="UP000274429"/>
    </source>
</evidence>
<name>A0A0R3X3I4_HYDTA</name>
<keyword evidence="2" id="KW-1185">Reference proteome</keyword>